<evidence type="ECO:0000256" key="2">
    <source>
        <dbReference type="ARBA" id="ARBA00023002"/>
    </source>
</evidence>
<evidence type="ECO:0000256" key="1">
    <source>
        <dbReference type="ARBA" id="ARBA00012134"/>
    </source>
</evidence>
<dbReference type="GO" id="GO:0004375">
    <property type="term" value="F:glycine dehydrogenase (decarboxylating) activity"/>
    <property type="evidence" value="ECO:0007669"/>
    <property type="project" value="UniProtKB-EC"/>
</dbReference>
<dbReference type="InterPro" id="IPR049315">
    <property type="entry name" value="GDC-P_N"/>
</dbReference>
<dbReference type="InterPro" id="IPR023010">
    <property type="entry name" value="GcvPA"/>
</dbReference>
<organism evidence="5">
    <name type="scientific">marine metagenome</name>
    <dbReference type="NCBI Taxonomy" id="408172"/>
    <lineage>
        <taxon>unclassified sequences</taxon>
        <taxon>metagenomes</taxon>
        <taxon>ecological metagenomes</taxon>
    </lineage>
</organism>
<dbReference type="Gene3D" id="3.40.640.10">
    <property type="entry name" value="Type I PLP-dependent aspartate aminotransferase-like (Major domain)"/>
    <property type="match status" value="1"/>
</dbReference>
<keyword evidence="2" id="KW-0560">Oxidoreductase</keyword>
<accession>A0A381RZH1</accession>
<dbReference type="NCBIfam" id="NF001696">
    <property type="entry name" value="PRK00451.1"/>
    <property type="match status" value="1"/>
</dbReference>
<dbReference type="InterPro" id="IPR015421">
    <property type="entry name" value="PyrdxlP-dep_Trfase_major"/>
</dbReference>
<dbReference type="SUPFAM" id="SSF53383">
    <property type="entry name" value="PLP-dependent transferases"/>
    <property type="match status" value="1"/>
</dbReference>
<dbReference type="GO" id="GO:0006546">
    <property type="term" value="P:glycine catabolic process"/>
    <property type="evidence" value="ECO:0007669"/>
    <property type="project" value="InterPro"/>
</dbReference>
<dbReference type="Gene3D" id="3.90.1150.10">
    <property type="entry name" value="Aspartate Aminotransferase, domain 1"/>
    <property type="match status" value="1"/>
</dbReference>
<dbReference type="GO" id="GO:0009116">
    <property type="term" value="P:nucleoside metabolic process"/>
    <property type="evidence" value="ECO:0007669"/>
    <property type="project" value="InterPro"/>
</dbReference>
<dbReference type="AlphaFoldDB" id="A0A381RZH1"/>
<sequence length="444" mass="48590">VPVPDTSFFQSHYIPNTPSQQQEMLDAIGINSIDDLFSDIPAKYRHPTLDIPHPMSEIDLKSQLMALGLKNSNLEQNACFLGAGAYNHFSPSIVKPILTRGEFLTSYTPYQAEASQGTLQVAYEFQSLISNLMDMDVANDGMYDGATSFAEAALMACRVTKRDEIYVLDTINPVYREVIETYALPQKLKIHTLPAKNPMLPATAACLLVQYPNFYGNIEDLALYKRQTEDAGALLTVSADPIAMGMLKPPGEFGADIVTGEGQGLGVPISYGGPYVGLFCTRKKFVRQMPGRIVGRTNDSEGKTGYVLTLQTREQHIRRERATSNICTSQALLALAATIMMAAVGKTGFRQLSELNYHKAHYAASLIEKLPGFSLPIQGEFFNEFVVKCPTSPSKINKRLLANEIIGGLDISSSMPNCMLIAVTEMNTESQITALVTTLAEFGS</sequence>
<dbReference type="CDD" id="cd00613">
    <property type="entry name" value="GDC-P"/>
    <property type="match status" value="1"/>
</dbReference>
<protein>
    <recommendedName>
        <fullName evidence="1">glycine dehydrogenase (aminomethyl-transferring)</fullName>
        <ecNumber evidence="1">1.4.4.2</ecNumber>
    </recommendedName>
</protein>
<dbReference type="EMBL" id="UINC01002492">
    <property type="protein sequence ID" value="SUZ97266.1"/>
    <property type="molecule type" value="Genomic_DNA"/>
</dbReference>
<dbReference type="PANTHER" id="PTHR42806">
    <property type="entry name" value="GLYCINE CLEAVAGE SYSTEM P-PROTEIN"/>
    <property type="match status" value="1"/>
</dbReference>
<evidence type="ECO:0000313" key="5">
    <source>
        <dbReference type="EMBL" id="SUZ97266.1"/>
    </source>
</evidence>
<dbReference type="EC" id="1.4.4.2" evidence="1"/>
<dbReference type="Pfam" id="PF02347">
    <property type="entry name" value="GDC-P"/>
    <property type="match status" value="1"/>
</dbReference>
<dbReference type="HAMAP" id="MF_00712">
    <property type="entry name" value="GcvPA"/>
    <property type="match status" value="1"/>
</dbReference>
<name>A0A381RZH1_9ZZZZ</name>
<gene>
    <name evidence="5" type="ORF">METZ01_LOCUS50120</name>
</gene>
<proteinExistence type="inferred from homology"/>
<dbReference type="InterPro" id="IPR020581">
    <property type="entry name" value="GDC_P"/>
</dbReference>
<dbReference type="PIRSF" id="PIRSF006815">
    <property type="entry name" value="GcvPA"/>
    <property type="match status" value="1"/>
</dbReference>
<comment type="catalytic activity">
    <reaction evidence="3">
        <text>N(6)-[(R)-lipoyl]-L-lysyl-[glycine-cleavage complex H protein] + glycine + H(+) = N(6)-[(R)-S(8)-aminomethyldihydrolipoyl]-L-lysyl-[glycine-cleavage complex H protein] + CO2</text>
        <dbReference type="Rhea" id="RHEA:24304"/>
        <dbReference type="Rhea" id="RHEA-COMP:10494"/>
        <dbReference type="Rhea" id="RHEA-COMP:10495"/>
        <dbReference type="ChEBI" id="CHEBI:15378"/>
        <dbReference type="ChEBI" id="CHEBI:16526"/>
        <dbReference type="ChEBI" id="CHEBI:57305"/>
        <dbReference type="ChEBI" id="CHEBI:83099"/>
        <dbReference type="ChEBI" id="CHEBI:83143"/>
        <dbReference type="EC" id="1.4.4.2"/>
    </reaction>
</comment>
<feature type="domain" description="Glycine cleavage system P-protein N-terminal" evidence="4">
    <location>
        <begin position="12"/>
        <end position="438"/>
    </location>
</feature>
<dbReference type="InterPro" id="IPR015424">
    <property type="entry name" value="PyrdxlP-dep_Trfase"/>
</dbReference>
<reference evidence="5" key="1">
    <citation type="submission" date="2018-05" db="EMBL/GenBank/DDBJ databases">
        <authorList>
            <person name="Lanie J.A."/>
            <person name="Ng W.-L."/>
            <person name="Kazmierczak K.M."/>
            <person name="Andrzejewski T.M."/>
            <person name="Davidsen T.M."/>
            <person name="Wayne K.J."/>
            <person name="Tettelin H."/>
            <person name="Glass J.I."/>
            <person name="Rusch D."/>
            <person name="Podicherti R."/>
            <person name="Tsui H.-C.T."/>
            <person name="Winkler M.E."/>
        </authorList>
    </citation>
    <scope>NUCLEOTIDE SEQUENCE</scope>
</reference>
<feature type="non-terminal residue" evidence="5">
    <location>
        <position position="1"/>
    </location>
</feature>
<evidence type="ECO:0000259" key="4">
    <source>
        <dbReference type="Pfam" id="PF02347"/>
    </source>
</evidence>
<dbReference type="InterPro" id="IPR015422">
    <property type="entry name" value="PyrdxlP-dep_Trfase_small"/>
</dbReference>
<evidence type="ECO:0000256" key="3">
    <source>
        <dbReference type="ARBA" id="ARBA00049026"/>
    </source>
</evidence>
<dbReference type="PANTHER" id="PTHR42806:SF1">
    <property type="entry name" value="GLYCINE DEHYDROGENASE (DECARBOXYLATING)"/>
    <property type="match status" value="1"/>
</dbReference>